<evidence type="ECO:0000313" key="1">
    <source>
        <dbReference type="EMBL" id="PEH41611.1"/>
    </source>
</evidence>
<reference evidence="2" key="1">
    <citation type="submission" date="2017-09" db="EMBL/GenBank/DDBJ databases">
        <title>FDA dAtabase for Regulatory Grade micrObial Sequences (FDA-ARGOS): Supporting development and validation of Infectious Disease Dx tests.</title>
        <authorList>
            <person name="Minogue T."/>
            <person name="Wolcott M."/>
            <person name="Wasieloski L."/>
            <person name="Aguilar W."/>
            <person name="Moore D."/>
            <person name="Tallon L."/>
            <person name="Sadzewicz L."/>
            <person name="Ott S."/>
            <person name="Zhao X."/>
            <person name="Nagaraj S."/>
            <person name="Vavikolanu K."/>
            <person name="Aluvathingal J."/>
            <person name="Nadendla S."/>
            <person name="Sichtig H."/>
        </authorList>
    </citation>
    <scope>NUCLEOTIDE SEQUENCE [LARGE SCALE GENOMIC DNA]</scope>
    <source>
        <strain evidence="2">FDAARGOS_390</strain>
    </source>
</reference>
<name>A0A2A7SDG2_BURGA</name>
<proteinExistence type="predicted"/>
<organism evidence="1 2">
    <name type="scientific">Burkholderia gladioli</name>
    <name type="common">Pseudomonas marginata</name>
    <name type="synonym">Phytomonas marginata</name>
    <dbReference type="NCBI Taxonomy" id="28095"/>
    <lineage>
        <taxon>Bacteria</taxon>
        <taxon>Pseudomonadati</taxon>
        <taxon>Pseudomonadota</taxon>
        <taxon>Betaproteobacteria</taxon>
        <taxon>Burkholderiales</taxon>
        <taxon>Burkholderiaceae</taxon>
        <taxon>Burkholderia</taxon>
    </lineage>
</organism>
<accession>A0A2A7SDG2</accession>
<protein>
    <submittedName>
        <fullName evidence="1">DUF4148 domain-containing protein</fullName>
    </submittedName>
</protein>
<dbReference type="Proteomes" id="UP000220629">
    <property type="component" value="Unassembled WGS sequence"/>
</dbReference>
<dbReference type="InterPro" id="IPR025421">
    <property type="entry name" value="DUF4148"/>
</dbReference>
<comment type="caution">
    <text evidence="1">The sequence shown here is derived from an EMBL/GenBank/DDBJ whole genome shotgun (WGS) entry which is preliminary data.</text>
</comment>
<dbReference type="EMBL" id="PDDY01000001">
    <property type="protein sequence ID" value="PEH41611.1"/>
    <property type="molecule type" value="Genomic_DNA"/>
</dbReference>
<sequence length="96" mass="10146">MRMSKSTRWFAAACAACAASLALSAPAFAKVDNNGLTRDEVRMQLIDAQRAGWVPSSDADYPPSAATVARNRELYAIAHHADAEPGMRTAAVDAAP</sequence>
<gene>
    <name evidence="1" type="ORF">CRM94_05285</name>
</gene>
<dbReference type="AlphaFoldDB" id="A0A2A7SDG2"/>
<dbReference type="RefSeq" id="WP_036054512.1">
    <property type="nucleotide sequence ID" value="NZ_CADEPW010000018.1"/>
</dbReference>
<dbReference type="OrthoDB" id="9021950at2"/>
<dbReference type="Pfam" id="PF13663">
    <property type="entry name" value="DUF4148"/>
    <property type="match status" value="1"/>
</dbReference>
<evidence type="ECO:0000313" key="2">
    <source>
        <dbReference type="Proteomes" id="UP000220629"/>
    </source>
</evidence>